<evidence type="ECO:0000313" key="5">
    <source>
        <dbReference type="Proteomes" id="UP000241167"/>
    </source>
</evidence>
<feature type="region of interest" description="Disordered" evidence="2">
    <location>
        <begin position="306"/>
        <end position="335"/>
    </location>
</feature>
<evidence type="ECO:0000313" key="4">
    <source>
        <dbReference type="EMBL" id="PSJ39465.1"/>
    </source>
</evidence>
<comment type="function">
    <text evidence="1">Catalyzes oxygen-dependent 5-hydroxyuridine (ho5U) modification at position 34 in tRNAs.</text>
</comment>
<evidence type="ECO:0000256" key="2">
    <source>
        <dbReference type="SAM" id="MobiDB-lite"/>
    </source>
</evidence>
<dbReference type="EMBL" id="PXYI01000004">
    <property type="protein sequence ID" value="PSJ39465.1"/>
    <property type="molecule type" value="Genomic_DNA"/>
</dbReference>
<dbReference type="GO" id="GO:0016705">
    <property type="term" value="F:oxidoreductase activity, acting on paired donors, with incorporation or reduction of molecular oxygen"/>
    <property type="evidence" value="ECO:0007669"/>
    <property type="project" value="UniProtKB-UniRule"/>
</dbReference>
<dbReference type="Gene3D" id="3.30.70.100">
    <property type="match status" value="1"/>
</dbReference>
<dbReference type="Pfam" id="PF17773">
    <property type="entry name" value="UPF0176_N"/>
    <property type="match status" value="1"/>
</dbReference>
<comment type="catalytic activity">
    <reaction evidence="1">
        <text>uridine(34) in tRNA + AH2 + O2 = 5-hydroxyuridine(34) in tRNA + A + H2O</text>
        <dbReference type="Rhea" id="RHEA:64224"/>
        <dbReference type="Rhea" id="RHEA-COMP:11727"/>
        <dbReference type="Rhea" id="RHEA-COMP:13381"/>
        <dbReference type="ChEBI" id="CHEBI:13193"/>
        <dbReference type="ChEBI" id="CHEBI:15377"/>
        <dbReference type="ChEBI" id="CHEBI:15379"/>
        <dbReference type="ChEBI" id="CHEBI:17499"/>
        <dbReference type="ChEBI" id="CHEBI:65315"/>
        <dbReference type="ChEBI" id="CHEBI:136877"/>
    </reaction>
</comment>
<keyword evidence="1" id="KW-0560">Oxidoreductase</keyword>
<dbReference type="EC" id="1.14.-.-" evidence="1"/>
<dbReference type="SUPFAM" id="SSF52821">
    <property type="entry name" value="Rhodanese/Cell cycle control phosphatase"/>
    <property type="match status" value="1"/>
</dbReference>
<evidence type="ECO:0000259" key="3">
    <source>
        <dbReference type="PROSITE" id="PS50206"/>
    </source>
</evidence>
<accession>A0A2P7QNB4</accession>
<dbReference type="PROSITE" id="PS50206">
    <property type="entry name" value="RHODANESE_3"/>
    <property type="match status" value="1"/>
</dbReference>
<dbReference type="Gene3D" id="3.40.250.10">
    <property type="entry name" value="Rhodanese-like domain"/>
    <property type="match status" value="1"/>
</dbReference>
<dbReference type="PANTHER" id="PTHR43268:SF3">
    <property type="entry name" value="RHODANESE-LIKE DOMAIN-CONTAINING PROTEIN 7-RELATED"/>
    <property type="match status" value="1"/>
</dbReference>
<dbReference type="CDD" id="cd01518">
    <property type="entry name" value="RHOD_YceA"/>
    <property type="match status" value="1"/>
</dbReference>
<gene>
    <name evidence="1" type="primary">trhO</name>
    <name evidence="4" type="ORF">C7I55_12700</name>
</gene>
<dbReference type="SMART" id="SM00450">
    <property type="entry name" value="RHOD"/>
    <property type="match status" value="1"/>
</dbReference>
<evidence type="ECO:0000256" key="1">
    <source>
        <dbReference type="HAMAP-Rule" id="MF_00469"/>
    </source>
</evidence>
<feature type="compositionally biased region" description="Basic and acidic residues" evidence="2">
    <location>
        <begin position="306"/>
        <end position="323"/>
    </location>
</feature>
<sequence>MRRYSACLRPRGRGHGVTEAALPIRVVALYKFTPLRDLDAIRDALDRRCHAEDIKGTLLLADEGINGTIAGADDAIEQVLGDIRGLPGCADLEIKDSRAKAPPFLRMKVRIKREIVTMGKADVDPLRGTGHYVAPEDWNALIDDPDTIVIDTRNDYEVAVGTFAGAINPCTRSFRDFPSWFEAHREMLEGEGGRRPKIAMFCTGGIRCEKSTAFLKSEGLDEVYHLKGGILAYLETIPSDQSRWQGDCFVFDERVTVGHGLQPGDYVLCRACRMPVGPEERASPFYVSGISCPACHADRTDAQRERYAERERQVRLAEARGEAHVGAAIADRDPD</sequence>
<dbReference type="InterPro" id="IPR020936">
    <property type="entry name" value="TrhO"/>
</dbReference>
<dbReference type="InterPro" id="IPR036873">
    <property type="entry name" value="Rhodanese-like_dom_sf"/>
</dbReference>
<dbReference type="InterPro" id="IPR001763">
    <property type="entry name" value="Rhodanese-like_dom"/>
</dbReference>
<keyword evidence="5" id="KW-1185">Reference proteome</keyword>
<dbReference type="NCBIfam" id="NF001136">
    <property type="entry name" value="PRK00142.1-4"/>
    <property type="match status" value="1"/>
</dbReference>
<dbReference type="GO" id="GO:0006400">
    <property type="term" value="P:tRNA modification"/>
    <property type="evidence" value="ECO:0007669"/>
    <property type="project" value="UniProtKB-UniRule"/>
</dbReference>
<comment type="caution">
    <text evidence="4">The sequence shown here is derived from an EMBL/GenBank/DDBJ whole genome shotgun (WGS) entry which is preliminary data.</text>
</comment>
<dbReference type="Proteomes" id="UP000241167">
    <property type="component" value="Unassembled WGS sequence"/>
</dbReference>
<dbReference type="PANTHER" id="PTHR43268">
    <property type="entry name" value="THIOSULFATE SULFURTRANSFERASE/RHODANESE-LIKE DOMAIN-CONTAINING PROTEIN 2"/>
    <property type="match status" value="1"/>
</dbReference>
<dbReference type="InterPro" id="IPR040503">
    <property type="entry name" value="TRHO_N"/>
</dbReference>
<organism evidence="4 5">
    <name type="scientific">Allosphingosinicella deserti</name>
    <dbReference type="NCBI Taxonomy" id="2116704"/>
    <lineage>
        <taxon>Bacteria</taxon>
        <taxon>Pseudomonadati</taxon>
        <taxon>Pseudomonadota</taxon>
        <taxon>Alphaproteobacteria</taxon>
        <taxon>Sphingomonadales</taxon>
        <taxon>Sphingomonadaceae</taxon>
        <taxon>Allosphingosinicella</taxon>
    </lineage>
</organism>
<protein>
    <recommendedName>
        <fullName evidence="1">tRNA uridine(34) hydroxylase</fullName>
        <ecNumber evidence="1">1.14.-.-</ecNumber>
    </recommendedName>
    <alternativeName>
        <fullName evidence="1">tRNA hydroxylation protein O</fullName>
    </alternativeName>
</protein>
<dbReference type="AlphaFoldDB" id="A0A2P7QNB4"/>
<name>A0A2P7QNB4_9SPHN</name>
<comment type="similarity">
    <text evidence="1">Belongs to the TrhO family.</text>
</comment>
<dbReference type="HAMAP" id="MF_00469">
    <property type="entry name" value="TrhO"/>
    <property type="match status" value="1"/>
</dbReference>
<dbReference type="Pfam" id="PF00581">
    <property type="entry name" value="Rhodanese"/>
    <property type="match status" value="1"/>
</dbReference>
<keyword evidence="1" id="KW-0819">tRNA processing</keyword>
<reference evidence="4 5" key="1">
    <citation type="submission" date="2018-03" db="EMBL/GenBank/DDBJ databases">
        <title>The draft genome of Sphingosinicella sp. GL-C-18.</title>
        <authorList>
            <person name="Liu L."/>
            <person name="Li L."/>
            <person name="Liang L."/>
            <person name="Zhang X."/>
            <person name="Wang T."/>
        </authorList>
    </citation>
    <scope>NUCLEOTIDE SEQUENCE [LARGE SCALE GENOMIC DNA]</scope>
    <source>
        <strain evidence="4 5">GL-C-18</strain>
    </source>
</reference>
<dbReference type="OrthoDB" id="9778326at2"/>
<proteinExistence type="inferred from homology"/>
<feature type="domain" description="Rhodanese" evidence="3">
    <location>
        <begin position="143"/>
        <end position="242"/>
    </location>
</feature>